<protein>
    <recommendedName>
        <fullName evidence="4">Microcystin LR degradation protein MlrC</fullName>
    </recommendedName>
</protein>
<dbReference type="Pfam" id="PF07171">
    <property type="entry name" value="MlrC_C"/>
    <property type="match status" value="1"/>
</dbReference>
<proteinExistence type="predicted"/>
<dbReference type="EMBL" id="JNSK01000003">
    <property type="protein sequence ID" value="KGA20397.1"/>
    <property type="molecule type" value="Genomic_DNA"/>
</dbReference>
<evidence type="ECO:0000313" key="3">
    <source>
        <dbReference type="EMBL" id="KGA20397.1"/>
    </source>
</evidence>
<name>A0A094QAI4_9ZZZZ</name>
<sequence>MAKRVGVASIIQETNTFAANRTTMQDFEIQGIWLGADVDSKSQGMNIEVAGSLERLRTHGFEAIPLMRAWAMSGGIFLDNELAKMKALLKQEIAAAGKLDGLILNLHGALVNETDDHTDAQIAEFAREILGTDTPIVITHDLHANPSRRIVASSSALIGFRTYPHIDQGDTGRRAADLMNELLSNNRALGTVLKKINMIIPAESMGTNDQPMIRIRKLADSLIDDQILDISLFPVQPWIDVSEVGFGITVVHAGSIERANECAEVIRNALWDIYEEFQAKLYSVEDAINEAIKGYRGKMQLIAQSSDAPTGGSTGDDSRVVAALVNYENDIPSACTVVDAHAVDQAFSHPLGDSLFLPLGFTIDSRWGSPVNIHAKLINKGEAPVVLTGPVMTGQVVSIGRWVVLESANKVKILVSESGTTTFDPAGYEVAGIDLNECVIVHVRSPLLFKSGFTGRYDQAFALDLDGPTTPNFKKLKFSKVPRPMIGLDEFSGELVEVSSD</sequence>
<accession>A0A094QAI4</accession>
<gene>
    <name evidence="3" type="ORF">GM50_1570</name>
</gene>
<feature type="domain" description="Microcystin LR degradation protein MlrC N-terminal" evidence="2">
    <location>
        <begin position="4"/>
        <end position="292"/>
    </location>
</feature>
<dbReference type="InterPro" id="IPR010799">
    <property type="entry name" value="MlrC_C"/>
</dbReference>
<evidence type="ECO:0008006" key="4">
    <source>
        <dbReference type="Google" id="ProtNLM"/>
    </source>
</evidence>
<comment type="caution">
    <text evidence="3">The sequence shown here is derived from an EMBL/GenBank/DDBJ whole genome shotgun (WGS) entry which is preliminary data.</text>
</comment>
<organism evidence="3">
    <name type="scientific">freshwater metagenome</name>
    <dbReference type="NCBI Taxonomy" id="449393"/>
    <lineage>
        <taxon>unclassified sequences</taxon>
        <taxon>metagenomes</taxon>
        <taxon>ecological metagenomes</taxon>
    </lineage>
</organism>
<evidence type="ECO:0000259" key="2">
    <source>
        <dbReference type="Pfam" id="PF07364"/>
    </source>
</evidence>
<dbReference type="AlphaFoldDB" id="A0A094QAI4"/>
<reference evidence="3" key="1">
    <citation type="submission" date="2014-05" db="EMBL/GenBank/DDBJ databases">
        <title>Key roles for freshwater Actinobacteria revealed by deep metagenomic sequencing.</title>
        <authorList>
            <person name="Ghai R."/>
            <person name="Mizuno C.M."/>
            <person name="Picazo A."/>
            <person name="Camacho A."/>
            <person name="Rodriguez-Valera F."/>
        </authorList>
    </citation>
    <scope>NUCLEOTIDE SEQUENCE</scope>
</reference>
<dbReference type="Pfam" id="PF07364">
    <property type="entry name" value="DUF1485"/>
    <property type="match status" value="1"/>
</dbReference>
<evidence type="ECO:0000259" key="1">
    <source>
        <dbReference type="Pfam" id="PF07171"/>
    </source>
</evidence>
<dbReference type="InterPro" id="IPR015995">
    <property type="entry name" value="MlrC_N"/>
</dbReference>
<feature type="domain" description="Microcystin LR degradation protein MlrC C-terminal" evidence="1">
    <location>
        <begin position="302"/>
        <end position="479"/>
    </location>
</feature>